<reference evidence="2 3" key="1">
    <citation type="journal article" date="2014" name="Genome Announc.">
        <title>Draft genome sequence of Sclerotinia borealis, a psychrophilic plant pathogenic fungus.</title>
        <authorList>
            <person name="Mardanov A.V."/>
            <person name="Beletsky A.V."/>
            <person name="Kadnikov V.V."/>
            <person name="Ignatov A.N."/>
            <person name="Ravin N.V."/>
        </authorList>
    </citation>
    <scope>NUCLEOTIDE SEQUENCE [LARGE SCALE GENOMIC DNA]</scope>
    <source>
        <strain evidence="3">F-4157</strain>
    </source>
</reference>
<name>W9C5L1_SCLBF</name>
<dbReference type="InterPro" id="IPR005197">
    <property type="entry name" value="Glyco_hydro_71"/>
</dbReference>
<comment type="caution">
    <text evidence="2">The sequence shown here is derived from an EMBL/GenBank/DDBJ whole genome shotgun (WGS) entry which is preliminary data.</text>
</comment>
<dbReference type="OrthoDB" id="1046782at2759"/>
<evidence type="ECO:0000313" key="2">
    <source>
        <dbReference type="EMBL" id="ESZ89825.1"/>
    </source>
</evidence>
<keyword evidence="3" id="KW-1185">Reference proteome</keyword>
<dbReference type="CDD" id="cd11577">
    <property type="entry name" value="GH71"/>
    <property type="match status" value="1"/>
</dbReference>
<evidence type="ECO:0000313" key="3">
    <source>
        <dbReference type="Proteomes" id="UP000019487"/>
    </source>
</evidence>
<sequence length="1206" mass="130009">MGALSLSPGVVDGLLSWAAWPWGGLDINTYVDASYLEYLKIFSSSNPLHDLWYDRWQEVWVVQPEFVEILTWNDYGESHYIGPLHDEALEAFDIGEAPFNYVTKMPHDGWRMFLPYFIDTYKNGIATIEQEGLAAWYRLTPKAACADGGTTENTASQLQVEFYPIDIVQDKIFYSALLGSSQSVRVTVGGVDLDATWTSKPDGDVGIYHGSVAYGGALGEIVVTVGSMVMSGEAITTSCDRVNGQDGLTNWNAWVGSASGSTVSATPALNLTEQVCILGTGVAAYKDLCSYSCHLGYCLIGACTCLAMGKQLDQPDATGIKGYPAAGLDATYSGLCDFACNLDFCPSESCDTVKHELVIQTVSPFLPSACTNGTGVNDLQGLCEYSCVYGFCPIHSCTCTEKGALNVPPPTTGASGKGTPGLDPLIYDAICEFTCSRGYCPEGPCSPAGTNSGTGDFLVYVSPSIWINPEPIVQLGCYPPCTLILPPFTLPAPTVINFDPYVTTLEVFSITGTTTITYTNTAAGTIFVSEIIKGTSSMTTTTILVPPLTTDVIDFWNIPIDDADDKASLILISTSILPPIVTITETSAGTAYDRTIHPPPWPYTQSTPTKKSSSSSPPPYVSYTSSAAKSRCTSDCGTRCIGLFCNLPCLFDCVKIPDPDLWDPKDPDSPYSPSKTPYKPEDSKCTTTSASSCRTECLAASPTSTCSSSCSISYGCSVTSTSTLGTYTLAPFGYWTADSFDRASDSDAAYVSSVDAAITAQLEEWFPITGITATATVTPVSTITGPNVTITVTPTPTADCSFWDEDSLYFAFDIYNIKDWAVDDSGASLKKQETGCGALQAYARFNLPTVLKAGCVERAIASAGGPKISCHGGGIAGLKKRSVRRSERTFRKASYKAPSVTPTYTSQVDAADARPTYIPEYWNATLPTASVNAPEGHGVVKNWMMPTPDNHTSAYTMYTVAMHWVPIGSHLRKPHPNTIFRRKISGRQELNFGLKFTLQSYNTIYNTYYSLQANIAPPIAPPEVIDLVNADYTNPQDPETPSNFKNRSKRRQCVFTNKALPVFKLGNRAGTNAINTTTEAFKAKLAVYEHVERIQQKVIISLVNAIDKYINLFATENKRTAVRKLSSRVIKILMLTIDDGLNPSSSPIFTPPATKSAISTKTQTTKTYTGILKTSKTSQNGAGRANLSIFQKALSKAPPTNARSKH</sequence>
<organism evidence="2 3">
    <name type="scientific">Sclerotinia borealis (strain F-4128)</name>
    <dbReference type="NCBI Taxonomy" id="1432307"/>
    <lineage>
        <taxon>Eukaryota</taxon>
        <taxon>Fungi</taxon>
        <taxon>Dikarya</taxon>
        <taxon>Ascomycota</taxon>
        <taxon>Pezizomycotina</taxon>
        <taxon>Leotiomycetes</taxon>
        <taxon>Helotiales</taxon>
        <taxon>Sclerotiniaceae</taxon>
        <taxon>Sclerotinia</taxon>
    </lineage>
</organism>
<accession>W9C5L1</accession>
<feature type="compositionally biased region" description="Low complexity" evidence="1">
    <location>
        <begin position="603"/>
        <end position="618"/>
    </location>
</feature>
<proteinExistence type="predicted"/>
<gene>
    <name evidence="2" type="ORF">SBOR_9789</name>
</gene>
<protein>
    <submittedName>
        <fullName evidence="2">Putative alpha-1,3-glucanase/mutanase</fullName>
    </submittedName>
</protein>
<evidence type="ECO:0000256" key="1">
    <source>
        <dbReference type="SAM" id="MobiDB-lite"/>
    </source>
</evidence>
<dbReference type="Proteomes" id="UP000019487">
    <property type="component" value="Unassembled WGS sequence"/>
</dbReference>
<dbReference type="HOGENOM" id="CLU_270234_0_0_1"/>
<dbReference type="AlphaFoldDB" id="W9C5L1"/>
<dbReference type="GO" id="GO:0051118">
    <property type="term" value="F:glucan endo-1,3-alpha-glucosidase activity"/>
    <property type="evidence" value="ECO:0007669"/>
    <property type="project" value="InterPro"/>
</dbReference>
<dbReference type="STRING" id="1432307.W9C5L1"/>
<dbReference type="Pfam" id="PF03659">
    <property type="entry name" value="Glyco_hydro_71"/>
    <property type="match status" value="1"/>
</dbReference>
<feature type="region of interest" description="Disordered" evidence="1">
    <location>
        <begin position="599"/>
        <end position="618"/>
    </location>
</feature>
<dbReference type="EMBL" id="AYSA01000763">
    <property type="protein sequence ID" value="ESZ89825.1"/>
    <property type="molecule type" value="Genomic_DNA"/>
</dbReference>
<dbReference type="Gene3D" id="3.20.20.80">
    <property type="entry name" value="Glycosidases"/>
    <property type="match status" value="1"/>
</dbReference>